<reference evidence="1 2" key="1">
    <citation type="submission" date="2016-10" db="EMBL/GenBank/DDBJ databases">
        <authorList>
            <person name="de Groot N.N."/>
        </authorList>
    </citation>
    <scope>NUCLEOTIDE SEQUENCE [LARGE SCALE GENOMIC DNA]</scope>
    <source>
        <strain evidence="1 2">IBRC-M 10780</strain>
    </source>
</reference>
<organism evidence="1 2">
    <name type="scientific">Oceanobacillus limi</name>
    <dbReference type="NCBI Taxonomy" id="930131"/>
    <lineage>
        <taxon>Bacteria</taxon>
        <taxon>Bacillati</taxon>
        <taxon>Bacillota</taxon>
        <taxon>Bacilli</taxon>
        <taxon>Bacillales</taxon>
        <taxon>Bacillaceae</taxon>
        <taxon>Oceanobacillus</taxon>
    </lineage>
</organism>
<dbReference type="AlphaFoldDB" id="A0A1I0EUA0"/>
<proteinExistence type="predicted"/>
<name>A0A1I0EUA0_9BACI</name>
<gene>
    <name evidence="1" type="ORF">SAMN05216389_112107</name>
</gene>
<sequence>MATRILLRNPAVRGNSFRDYLLHLCSLPGEILVLSYGYFGENIGVDTDLKDSIKRGFLNLEESKKK</sequence>
<keyword evidence="2" id="KW-1185">Reference proteome</keyword>
<evidence type="ECO:0000313" key="1">
    <source>
        <dbReference type="EMBL" id="SET48979.1"/>
    </source>
</evidence>
<dbReference type="Proteomes" id="UP000198618">
    <property type="component" value="Unassembled WGS sequence"/>
</dbReference>
<dbReference type="STRING" id="930131.SAMN05216389_112107"/>
<protein>
    <submittedName>
        <fullName evidence="1">Uncharacterized protein</fullName>
    </submittedName>
</protein>
<accession>A0A1I0EUA0</accession>
<dbReference type="RefSeq" id="WP_090870765.1">
    <property type="nucleotide sequence ID" value="NZ_FOHE01000012.1"/>
</dbReference>
<dbReference type="EMBL" id="FOHE01000012">
    <property type="protein sequence ID" value="SET48979.1"/>
    <property type="molecule type" value="Genomic_DNA"/>
</dbReference>
<evidence type="ECO:0000313" key="2">
    <source>
        <dbReference type="Proteomes" id="UP000198618"/>
    </source>
</evidence>